<feature type="transmembrane region" description="Helical" evidence="1">
    <location>
        <begin position="117"/>
        <end position="134"/>
    </location>
</feature>
<feature type="transmembrane region" description="Helical" evidence="1">
    <location>
        <begin position="278"/>
        <end position="297"/>
    </location>
</feature>
<feature type="transmembrane region" description="Helical" evidence="1">
    <location>
        <begin position="200"/>
        <end position="221"/>
    </location>
</feature>
<dbReference type="GO" id="GO:0016874">
    <property type="term" value="F:ligase activity"/>
    <property type="evidence" value="ECO:0007669"/>
    <property type="project" value="UniProtKB-KW"/>
</dbReference>
<gene>
    <name evidence="2" type="ORF">ACFO5I_02635</name>
</gene>
<feature type="transmembrane region" description="Helical" evidence="1">
    <location>
        <begin position="16"/>
        <end position="35"/>
    </location>
</feature>
<protein>
    <submittedName>
        <fullName evidence="2">O-antigen ligase family protein</fullName>
    </submittedName>
</protein>
<keyword evidence="1" id="KW-0472">Membrane</keyword>
<dbReference type="EMBL" id="JBHSGS010000013">
    <property type="protein sequence ID" value="MFC4718641.1"/>
    <property type="molecule type" value="Genomic_DNA"/>
</dbReference>
<feature type="transmembrane region" description="Helical" evidence="1">
    <location>
        <begin position="477"/>
        <end position="496"/>
    </location>
</feature>
<sequence length="534" mass="61798">MSSQEYQPKYQRQVQLFLVFFLMFQPLLDLNIFFLNSKLVFFGLTIPSLVRMGVVGGLCLFEIVGFLRRPKINRDLSKKWLLLALIYVIYFVIHHLVSSKYYTPFVSQFPYSVKSDTIYFFKSLIPIVLIFLFIKYRISNYFKEIIYGWILLIAGSIVLTNLLGISLSSYTNEPIVGNIFTWFTGIYNEWSFLQVASKGFFRYANEISAILAILTPFITYYAFIERKVLPIVLLFLTQLSMMMIGTKVALYSFIVMFAATLILIVFYDILLGRQKIKLYQVLLLIVVPITYVAIFPHSPSVARSTSMSTVVKAADEKEMEEQPDENLKIEDESNLKRIQKPIVPVTDDNQIDAIYDNIEKKYPEKRISHYFLLKAYPYNVDPVFWVGILNQKNEKTMNNRFVEQQILKRVKAVNDNPLESFFGMGYSRMNHLYPLEQDFVAHFYTIGIIGILLFFGQYFLVFGIGLAILFKGKIFKLQAYEAITLMSLVYLVAVAINSGNVIDSLFTPIIAAALISKMIFDYKKIIMRKGEKQK</sequence>
<feature type="transmembrane region" description="Helical" evidence="1">
    <location>
        <begin position="250"/>
        <end position="271"/>
    </location>
</feature>
<dbReference type="Pfam" id="PF13425">
    <property type="entry name" value="O-antigen_lig"/>
    <property type="match status" value="1"/>
</dbReference>
<proteinExistence type="predicted"/>
<feature type="transmembrane region" description="Helical" evidence="1">
    <location>
        <begin position="502"/>
        <end position="520"/>
    </location>
</feature>
<keyword evidence="1" id="KW-1133">Transmembrane helix</keyword>
<keyword evidence="2" id="KW-0436">Ligase</keyword>
<dbReference type="InterPro" id="IPR049504">
    <property type="entry name" value="O-antigen_lig"/>
</dbReference>
<dbReference type="RefSeq" id="WP_204653968.1">
    <property type="nucleotide sequence ID" value="NZ_JAFBFD010000016.1"/>
</dbReference>
<feature type="transmembrane region" description="Helical" evidence="1">
    <location>
        <begin position="146"/>
        <end position="167"/>
    </location>
</feature>
<evidence type="ECO:0000313" key="3">
    <source>
        <dbReference type="Proteomes" id="UP001595969"/>
    </source>
</evidence>
<evidence type="ECO:0000313" key="2">
    <source>
        <dbReference type="EMBL" id="MFC4718641.1"/>
    </source>
</evidence>
<dbReference type="Proteomes" id="UP001595969">
    <property type="component" value="Unassembled WGS sequence"/>
</dbReference>
<feature type="transmembrane region" description="Helical" evidence="1">
    <location>
        <begin position="228"/>
        <end position="244"/>
    </location>
</feature>
<keyword evidence="3" id="KW-1185">Reference proteome</keyword>
<feature type="transmembrane region" description="Helical" evidence="1">
    <location>
        <begin position="41"/>
        <end position="67"/>
    </location>
</feature>
<keyword evidence="1" id="KW-0812">Transmembrane</keyword>
<name>A0ABV9MRM1_9ENTE</name>
<accession>A0ABV9MRM1</accession>
<feature type="transmembrane region" description="Helical" evidence="1">
    <location>
        <begin position="79"/>
        <end position="97"/>
    </location>
</feature>
<evidence type="ECO:0000256" key="1">
    <source>
        <dbReference type="SAM" id="Phobius"/>
    </source>
</evidence>
<comment type="caution">
    <text evidence="2">The sequence shown here is derived from an EMBL/GenBank/DDBJ whole genome shotgun (WGS) entry which is preliminary data.</text>
</comment>
<reference evidence="3" key="1">
    <citation type="journal article" date="2019" name="Int. J. Syst. Evol. Microbiol.">
        <title>The Global Catalogue of Microorganisms (GCM) 10K type strain sequencing project: providing services to taxonomists for standard genome sequencing and annotation.</title>
        <authorList>
            <consortium name="The Broad Institute Genomics Platform"/>
            <consortium name="The Broad Institute Genome Sequencing Center for Infectious Disease"/>
            <person name="Wu L."/>
            <person name="Ma J."/>
        </authorList>
    </citation>
    <scope>NUCLEOTIDE SEQUENCE [LARGE SCALE GENOMIC DNA]</scope>
    <source>
        <strain evidence="3">CGMCC 1.19032</strain>
    </source>
</reference>
<organism evidence="2 3">
    <name type="scientific">Enterococcus lemanii</name>
    <dbReference type="NCBI Taxonomy" id="1159752"/>
    <lineage>
        <taxon>Bacteria</taxon>
        <taxon>Bacillati</taxon>
        <taxon>Bacillota</taxon>
        <taxon>Bacilli</taxon>
        <taxon>Lactobacillales</taxon>
        <taxon>Enterococcaceae</taxon>
        <taxon>Enterococcus</taxon>
    </lineage>
</organism>
<feature type="transmembrane region" description="Helical" evidence="1">
    <location>
        <begin position="443"/>
        <end position="470"/>
    </location>
</feature>